<feature type="binding site" evidence="11">
    <location>
        <position position="112"/>
    </location>
    <ligand>
        <name>S-adenosyl-L-methionine</name>
        <dbReference type="ChEBI" id="CHEBI:59789"/>
    </ligand>
</feature>
<dbReference type="InterPro" id="IPR010769">
    <property type="entry name" value="rRNA_MeTrfase_GmN_bac"/>
</dbReference>
<dbReference type="Pfam" id="PF07091">
    <property type="entry name" value="FmrO"/>
    <property type="match status" value="1"/>
</dbReference>
<dbReference type="AlphaFoldDB" id="A0A0U3JA93"/>
<sequence length="247" mass="27723">MSELKEKLLASKKYRDVCPDTIERIWRECSAKFKKEKDADKAAREALHGVTGAFMTEREYKRAMELAATRDWEALLGMHASTRERLPVESMDRVFDQLFEAIGTPARILDLACGLNPVYLAHRLPNAAIAGVDISGQCVNVIRAFGGAEARLGDLLCEIPEDEADAALMFKVLPLLERQRTGAAMEALMRVNAEWIVASFPTRSLGGRNVGMEKHYSEWMEAHVPENRAIAARLTGENELFYVLKRK</sequence>
<reference evidence="12" key="2">
    <citation type="journal article" date="2016" name="Antimicrob. Agents Chemother.">
        <title>Complete Sequences of Multidrug Resistance Plasmids Bearing rmtD1 and rmtD2 16S rRNA Methyltransferase Genes.</title>
        <authorList>
            <person name="Bueno M.F."/>
            <person name="Francisco G.R."/>
            <person name="de Oliveira Garcia D."/>
            <person name="Doi Y."/>
        </authorList>
    </citation>
    <scope>NUCLEOTIDE SEQUENCE</scope>
    <source>
        <strain evidence="12">Kp2964</strain>
        <plasmid evidence="12">2964TF</plasmid>
    </source>
</reference>
<dbReference type="Gene3D" id="3.40.50.150">
    <property type="entry name" value="Vaccinia Virus protein VP39"/>
    <property type="match status" value="1"/>
</dbReference>
<evidence type="ECO:0000313" key="12">
    <source>
        <dbReference type="EMBL" id="ALU64878.1"/>
    </source>
</evidence>
<proteinExistence type="inferred from homology"/>
<evidence type="ECO:0000256" key="8">
    <source>
        <dbReference type="ARBA" id="ARBA00022691"/>
    </source>
</evidence>
<evidence type="ECO:0000256" key="10">
    <source>
        <dbReference type="PIRNR" id="PIRNR015852"/>
    </source>
</evidence>
<organism evidence="12">
    <name type="scientific">Klebsiella pneumoniae</name>
    <dbReference type="NCBI Taxonomy" id="573"/>
    <lineage>
        <taxon>Bacteria</taxon>
        <taxon>Pseudomonadati</taxon>
        <taxon>Pseudomonadota</taxon>
        <taxon>Gammaproteobacteria</taxon>
        <taxon>Enterobacterales</taxon>
        <taxon>Enterobacteriaceae</taxon>
        <taxon>Klebsiella/Raoultella group</taxon>
        <taxon>Klebsiella</taxon>
        <taxon>Klebsiella pneumoniae complex</taxon>
    </lineage>
</organism>
<evidence type="ECO:0000256" key="11">
    <source>
        <dbReference type="PIRSR" id="PIRSR015852-1"/>
    </source>
</evidence>
<geneLocation type="plasmid" evidence="12">
    <name>2964TF</name>
</geneLocation>
<comment type="catalytic activity">
    <reaction evidence="1 10">
        <text>guanosine(1405) in 16S rRNA + S-adenosyl-L-methionine = N(7)-methylguanosine(1405) in 16S rRNA + S-adenosyl-L-homocysteine</text>
        <dbReference type="Rhea" id="RHEA:42772"/>
        <dbReference type="Rhea" id="RHEA-COMP:10225"/>
        <dbReference type="Rhea" id="RHEA-COMP:10226"/>
        <dbReference type="ChEBI" id="CHEBI:57856"/>
        <dbReference type="ChEBI" id="CHEBI:59789"/>
        <dbReference type="ChEBI" id="CHEBI:74269"/>
        <dbReference type="ChEBI" id="CHEBI:74480"/>
        <dbReference type="EC" id="2.1.1.179"/>
    </reaction>
</comment>
<keyword evidence="6 10" id="KW-0489">Methyltransferase</keyword>
<evidence type="ECO:0000256" key="6">
    <source>
        <dbReference type="ARBA" id="ARBA00022603"/>
    </source>
</evidence>
<dbReference type="SUPFAM" id="SSF53335">
    <property type="entry name" value="S-adenosyl-L-methionine-dependent methyltransferases"/>
    <property type="match status" value="1"/>
</dbReference>
<dbReference type="NCBIfam" id="NF000466">
    <property type="entry name" value="16S_rRNA_Rmt_gen"/>
    <property type="match status" value="1"/>
</dbReference>
<evidence type="ECO:0000256" key="7">
    <source>
        <dbReference type="ARBA" id="ARBA00022679"/>
    </source>
</evidence>
<gene>
    <name evidence="12" type="primary">rmtD2</name>
</gene>
<keyword evidence="9 10" id="KW-0046">Antibiotic resistance</keyword>
<protein>
    <recommendedName>
        <fullName evidence="4 10">16S rRNA (guanine(1405)-N(7))-methyltransferase</fullName>
        <ecNumber evidence="3 10">2.1.1.179</ecNumber>
    </recommendedName>
</protein>
<evidence type="ECO:0000256" key="1">
    <source>
        <dbReference type="ARBA" id="ARBA00001643"/>
    </source>
</evidence>
<evidence type="ECO:0000256" key="5">
    <source>
        <dbReference type="ARBA" id="ARBA00022552"/>
    </source>
</evidence>
<feature type="binding site" evidence="11">
    <location>
        <position position="179"/>
    </location>
    <ligand>
        <name>S-adenosyl-L-methionine</name>
        <dbReference type="ChEBI" id="CHEBI:59789"/>
    </ligand>
</feature>
<dbReference type="RefSeq" id="WP_063866469.1">
    <property type="nucleotide sequence ID" value="NZ_KT935446.1"/>
</dbReference>
<comment type="similarity">
    <text evidence="2 10">Belongs to the methyltransferase superfamily. Aminoglycoside resistance family.</text>
</comment>
<dbReference type="EMBL" id="KT935446">
    <property type="protein sequence ID" value="ALU64878.1"/>
    <property type="molecule type" value="Genomic_DNA"/>
</dbReference>
<keyword evidence="12" id="KW-0614">Plasmid</keyword>
<evidence type="ECO:0000256" key="3">
    <source>
        <dbReference type="ARBA" id="ARBA00012300"/>
    </source>
</evidence>
<keyword evidence="8 10" id="KW-0949">S-adenosyl-L-methionine</keyword>
<feature type="binding site" evidence="11">
    <location>
        <begin position="154"/>
        <end position="155"/>
    </location>
    <ligand>
        <name>S-adenosyl-L-methionine</name>
        <dbReference type="ChEBI" id="CHEBI:59789"/>
    </ligand>
</feature>
<accession>A0A0U3JA93</accession>
<dbReference type="GO" id="GO:0046677">
    <property type="term" value="P:response to antibiotic"/>
    <property type="evidence" value="ECO:0007669"/>
    <property type="project" value="UniProtKB-UniRule"/>
</dbReference>
<dbReference type="EC" id="2.1.1.179" evidence="3 10"/>
<dbReference type="Gene3D" id="1.10.8.10">
    <property type="entry name" value="DNA helicase RuvA subunit, C-terminal domain"/>
    <property type="match status" value="1"/>
</dbReference>
<dbReference type="InterPro" id="IPR029063">
    <property type="entry name" value="SAM-dependent_MTases_sf"/>
</dbReference>
<feature type="binding site" evidence="11">
    <location>
        <begin position="79"/>
        <end position="85"/>
    </location>
    <ligand>
        <name>S-adenosyl-L-methionine</name>
        <dbReference type="ChEBI" id="CHEBI:59789"/>
    </ligand>
</feature>
<feature type="binding site" evidence="11">
    <location>
        <position position="133"/>
    </location>
    <ligand>
        <name>S-adenosyl-L-methionine</name>
        <dbReference type="ChEBI" id="CHEBI:59789"/>
    </ligand>
</feature>
<evidence type="ECO:0000256" key="4">
    <source>
        <dbReference type="ARBA" id="ARBA00015154"/>
    </source>
</evidence>
<name>A0A0U3JA93_KLEPN</name>
<comment type="function">
    <text evidence="10">Specifically methylates the N7 position of guanine 1405 in 16S rRNA. Confers resistance to various aminoglycosides.</text>
</comment>
<dbReference type="InterPro" id="IPR025981">
    <property type="entry name" value="rRNA_MeTrfase"/>
</dbReference>
<reference evidence="12" key="1">
    <citation type="submission" date="2015-10" db="EMBL/GenBank/DDBJ databases">
        <authorList>
            <person name="Bueno M.F.C."/>
            <person name="Francisco G.R."/>
            <person name="Doi Y."/>
            <person name="Garcia D.O."/>
        </authorList>
    </citation>
    <scope>NUCLEOTIDE SEQUENCE</scope>
    <source>
        <strain evidence="12">Kp2964</strain>
        <plasmid evidence="12">2964TF</plasmid>
    </source>
</reference>
<evidence type="ECO:0000256" key="9">
    <source>
        <dbReference type="ARBA" id="ARBA00023251"/>
    </source>
</evidence>
<dbReference type="PIRSF" id="PIRSF015852">
    <property type="entry name" value="RRNA_mtase_Grm"/>
    <property type="match status" value="1"/>
</dbReference>
<dbReference type="NCBIfam" id="NF000007">
    <property type="entry name" value="16S_rRNA_Rmt_D"/>
    <property type="match status" value="1"/>
</dbReference>
<dbReference type="SMR" id="A0A0U3JA93"/>
<evidence type="ECO:0000256" key="2">
    <source>
        <dbReference type="ARBA" id="ARBA00005487"/>
    </source>
</evidence>
<keyword evidence="7 10" id="KW-0808">Transferase</keyword>
<keyword evidence="5 10" id="KW-0698">rRNA processing</keyword>
<dbReference type="GO" id="GO:0008649">
    <property type="term" value="F:rRNA methyltransferase activity"/>
    <property type="evidence" value="ECO:0007669"/>
    <property type="project" value="UniProtKB-UniRule"/>
</dbReference>